<evidence type="ECO:0000313" key="2">
    <source>
        <dbReference type="EMBL" id="STI18447.1"/>
    </source>
</evidence>
<dbReference type="InterPro" id="IPR027417">
    <property type="entry name" value="P-loop_NTPase"/>
</dbReference>
<dbReference type="AlphaFoldDB" id="A0A376RM47"/>
<dbReference type="Proteomes" id="UP000254159">
    <property type="component" value="Unassembled WGS sequence"/>
</dbReference>
<dbReference type="EMBL" id="UGCD01000002">
    <property type="protein sequence ID" value="STI18447.1"/>
    <property type="molecule type" value="Genomic_DNA"/>
</dbReference>
<dbReference type="Gene3D" id="3.40.50.300">
    <property type="entry name" value="P-loop containing nucleotide triphosphate hydrolases"/>
    <property type="match status" value="1"/>
</dbReference>
<organism evidence="2 3">
    <name type="scientific">Escherichia coli</name>
    <dbReference type="NCBI Taxonomy" id="562"/>
    <lineage>
        <taxon>Bacteria</taxon>
        <taxon>Pseudomonadati</taxon>
        <taxon>Pseudomonadota</taxon>
        <taxon>Gammaproteobacteria</taxon>
        <taxon>Enterobacterales</taxon>
        <taxon>Enterobacteriaceae</taxon>
        <taxon>Escherichia</taxon>
    </lineage>
</organism>
<name>A0A376RM47_ECOLX</name>
<dbReference type="Pfam" id="PF22679">
    <property type="entry name" value="T1R_D3-like"/>
    <property type="match status" value="1"/>
</dbReference>
<dbReference type="InterPro" id="IPR055180">
    <property type="entry name" value="HsdR_RecA-like_helicase_dom_2"/>
</dbReference>
<evidence type="ECO:0000313" key="3">
    <source>
        <dbReference type="Proteomes" id="UP000254159"/>
    </source>
</evidence>
<protein>
    <submittedName>
        <fullName evidence="2">HsdR family type I site-specific deoxyribonuclease</fullName>
    </submittedName>
</protein>
<feature type="domain" description="Restriction endonuclease type I HsdR second RecA-like helicase" evidence="1">
    <location>
        <begin position="32"/>
        <end position="126"/>
    </location>
</feature>
<accession>A0A376RM47</accession>
<reference evidence="2 3" key="1">
    <citation type="submission" date="2018-06" db="EMBL/GenBank/DDBJ databases">
        <authorList>
            <consortium name="Pathogen Informatics"/>
            <person name="Doyle S."/>
        </authorList>
    </citation>
    <scope>NUCLEOTIDE SEQUENCE [LARGE SCALE GENOMIC DNA]</scope>
    <source>
        <strain evidence="2 3">NCTC10865</strain>
    </source>
</reference>
<gene>
    <name evidence="2" type="ORF">NCTC10865_03781</name>
</gene>
<sequence length="139" mass="15828">MQKLLSSKSRLEQIVNDILLDMDTRPRLMDGRGNAMLVCSSIYQACKVYEMFSQTELAGKVAIVTSYRPDAASIKGEKTGEGLTEKLSKHATYRKMLADYFEQSEEKAAARITEFEREVKQRFIEEPGKCACLSWWISC</sequence>
<proteinExistence type="predicted"/>
<evidence type="ECO:0000259" key="1">
    <source>
        <dbReference type="Pfam" id="PF22679"/>
    </source>
</evidence>